<dbReference type="EMBL" id="CM017882">
    <property type="protein sequence ID" value="KAG1363721.1"/>
    <property type="molecule type" value="Genomic_DNA"/>
</dbReference>
<evidence type="ECO:0000256" key="1">
    <source>
        <dbReference type="SAM" id="MobiDB-lite"/>
    </source>
</evidence>
<reference evidence="2" key="1">
    <citation type="journal article" date="2017" name="Gigascience">
        <title>The genome draft of coconut (Cocos nucifera).</title>
        <authorList>
            <person name="Xiao Y."/>
            <person name="Xu P."/>
            <person name="Fan H."/>
            <person name="Baudouin L."/>
            <person name="Xia W."/>
            <person name="Bocs S."/>
            <person name="Xu J."/>
            <person name="Li Q."/>
            <person name="Guo A."/>
            <person name="Zhou L."/>
            <person name="Li J."/>
            <person name="Wu Y."/>
            <person name="Ma Z."/>
            <person name="Armero A."/>
            <person name="Issali A.E."/>
            <person name="Liu N."/>
            <person name="Peng M."/>
            <person name="Yang Y."/>
        </authorList>
    </citation>
    <scope>NUCLEOTIDE SEQUENCE</scope>
    <source>
        <tissue evidence="2">Spear leaf of Hainan Tall coconut</tissue>
    </source>
</reference>
<comment type="caution">
    <text evidence="2">The sequence shown here is derived from an EMBL/GenBank/DDBJ whole genome shotgun (WGS) entry which is preliminary data.</text>
</comment>
<reference evidence="2" key="2">
    <citation type="submission" date="2019-07" db="EMBL/GenBank/DDBJ databases">
        <authorList>
            <person name="Yang Y."/>
            <person name="Bocs S."/>
            <person name="Baudouin L."/>
        </authorList>
    </citation>
    <scope>NUCLEOTIDE SEQUENCE</scope>
    <source>
        <tissue evidence="2">Spear leaf of Hainan Tall coconut</tissue>
    </source>
</reference>
<feature type="region of interest" description="Disordered" evidence="1">
    <location>
        <begin position="1"/>
        <end position="43"/>
    </location>
</feature>
<feature type="compositionally biased region" description="Low complexity" evidence="1">
    <location>
        <begin position="311"/>
        <end position="336"/>
    </location>
</feature>
<accession>A0A8K0INW9</accession>
<dbReference type="AlphaFoldDB" id="A0A8K0INW9"/>
<keyword evidence="3" id="KW-1185">Reference proteome</keyword>
<feature type="region of interest" description="Disordered" evidence="1">
    <location>
        <begin position="300"/>
        <end position="390"/>
    </location>
</feature>
<dbReference type="Proteomes" id="UP000797356">
    <property type="component" value="Chromosome 11"/>
</dbReference>
<dbReference type="OrthoDB" id="1059515at2759"/>
<protein>
    <submittedName>
        <fullName evidence="2">Uncharacterized protein</fullName>
    </submittedName>
</protein>
<evidence type="ECO:0000313" key="3">
    <source>
        <dbReference type="Proteomes" id="UP000797356"/>
    </source>
</evidence>
<proteinExistence type="predicted"/>
<organism evidence="2 3">
    <name type="scientific">Cocos nucifera</name>
    <name type="common">Coconut palm</name>
    <dbReference type="NCBI Taxonomy" id="13894"/>
    <lineage>
        <taxon>Eukaryota</taxon>
        <taxon>Viridiplantae</taxon>
        <taxon>Streptophyta</taxon>
        <taxon>Embryophyta</taxon>
        <taxon>Tracheophyta</taxon>
        <taxon>Spermatophyta</taxon>
        <taxon>Magnoliopsida</taxon>
        <taxon>Liliopsida</taxon>
        <taxon>Arecaceae</taxon>
        <taxon>Arecoideae</taxon>
        <taxon>Cocoseae</taxon>
        <taxon>Attaleinae</taxon>
        <taxon>Cocos</taxon>
    </lineage>
</organism>
<feature type="compositionally biased region" description="Polar residues" evidence="1">
    <location>
        <begin position="352"/>
        <end position="363"/>
    </location>
</feature>
<name>A0A8K0INW9_COCNU</name>
<feature type="compositionally biased region" description="Polar residues" evidence="1">
    <location>
        <begin position="23"/>
        <end position="34"/>
    </location>
</feature>
<gene>
    <name evidence="2" type="ORF">COCNU_11G005480</name>
</gene>
<evidence type="ECO:0000313" key="2">
    <source>
        <dbReference type="EMBL" id="KAG1363721.1"/>
    </source>
</evidence>
<sequence>MDDMVPGSKSKNHHRNEGGLISDSGQARSISPPTTHEDFLNGSVGSTMAGLMQSQVAHNVENVISPTNTQSHHFGGNVPPGYWGGFQNRRLQTPPEDTSGTLPSYAHGITISGNNIVGDRPGLSHSPSPQPEQRYLGVAGNVPMGFMSETNTRRNPFQLADSAGDHRQWREYGVMSRLYQPWSYQNQVTDGGFLNASLINYTLPGTWFNDQRGDEGGHSYEVIAPQLVAGLPETGLGGNWIGGYQSHNNNNNNNNPGVDNIYSHGIMLDDGGQASEQTAPYEDDSIAEDAVRGAYEFDYWTAHGRPPPPTHASSSAPPIPSDGSPEPQQQEQSSEQGIPTANYPWLLPKASLSFQSQISNKQTGDAMVSPHNAAAGTPSFRSHYGPQAVT</sequence>